<keyword evidence="2" id="KW-1185">Reference proteome</keyword>
<proteinExistence type="predicted"/>
<reference evidence="1 2" key="1">
    <citation type="submission" date="2020-09" db="EMBL/GenBank/DDBJ databases">
        <title>Characterization and genome sequencing of Ruminiclostridium sp. nov. MA18.</title>
        <authorList>
            <person name="Rettenmaier R."/>
            <person name="Kowollik M.-L."/>
            <person name="Liebl W."/>
            <person name="Zverlov V."/>
        </authorList>
    </citation>
    <scope>NUCLEOTIDE SEQUENCE [LARGE SCALE GENOMIC DNA]</scope>
    <source>
        <strain evidence="1 2">MA18</strain>
    </source>
</reference>
<accession>A0A4U7J4T0</accession>
<organism evidence="1 2">
    <name type="scientific">Ruminiclostridium herbifermentans</name>
    <dbReference type="NCBI Taxonomy" id="2488810"/>
    <lineage>
        <taxon>Bacteria</taxon>
        <taxon>Bacillati</taxon>
        <taxon>Bacillota</taxon>
        <taxon>Clostridia</taxon>
        <taxon>Eubacteriales</taxon>
        <taxon>Oscillospiraceae</taxon>
        <taxon>Ruminiclostridium</taxon>
    </lineage>
</organism>
<evidence type="ECO:0000313" key="2">
    <source>
        <dbReference type="Proteomes" id="UP000306409"/>
    </source>
</evidence>
<protein>
    <submittedName>
        <fullName evidence="1">DUF1492 domain-containing protein</fullName>
    </submittedName>
</protein>
<sequence>MNTKTYLSQARYLDMRIKSKLQQIESLNELATSCSSVLTGMPRNPNIGGSKMADAVYKMIDLQNELKRDIEALVDLKKEIMNTIRLVTDAEQQTLLEKRYLCFLSWEKIAVEMHYSIQHIYRMHDEALNVVDTILSMRVNESE</sequence>
<dbReference type="OrthoDB" id="3242975at2"/>
<dbReference type="KEGG" id="rher:EHE19_016650"/>
<dbReference type="AlphaFoldDB" id="A0A4U7J4T0"/>
<gene>
    <name evidence="1" type="ORF">EHE19_016650</name>
</gene>
<evidence type="ECO:0000313" key="1">
    <source>
        <dbReference type="EMBL" id="QNU66472.1"/>
    </source>
</evidence>
<dbReference type="EMBL" id="CP061336">
    <property type="protein sequence ID" value="QNU66472.1"/>
    <property type="molecule type" value="Genomic_DNA"/>
</dbReference>
<dbReference type="Pfam" id="PF07374">
    <property type="entry name" value="DUF1492"/>
    <property type="match status" value="1"/>
</dbReference>
<name>A0A4U7J4T0_9FIRM</name>
<dbReference type="RefSeq" id="WP_137699277.1">
    <property type="nucleotide sequence ID" value="NZ_CP061336.1"/>
</dbReference>
<dbReference type="InterPro" id="IPR010861">
    <property type="entry name" value="DUF1492"/>
</dbReference>
<dbReference type="Proteomes" id="UP000306409">
    <property type="component" value="Chromosome"/>
</dbReference>